<evidence type="ECO:0000256" key="6">
    <source>
        <dbReference type="ARBA" id="ARBA00022989"/>
    </source>
</evidence>
<keyword evidence="9 10" id="KW-0275">Fatty acid biosynthesis</keyword>
<evidence type="ECO:0000256" key="4">
    <source>
        <dbReference type="ARBA" id="ARBA00022692"/>
    </source>
</evidence>
<sequence length="231" mass="27485">MRSGPWNFLCIIGFYLYVCKVLGPRLMKNRPAFELTQLIRHYNLLMSLFNLWFFTKILSITNYGIDTWMCPKNPISDERNRESIFLGWILLMSRLVELMDTIFFILRKSHHQISALHLFHHTVVPICIWFPLKLTPEVQYGFGPLINSFIHVIMYFYYYMSTFGPAVRPYLWWKRYLTGLQLIQFMLIIVNCLRVFVVADCGLSHAFMSSLVFIACVLFVLFLSFYYNTYN</sequence>
<dbReference type="GO" id="GO:0005789">
    <property type="term" value="C:endoplasmic reticulum membrane"/>
    <property type="evidence" value="ECO:0007669"/>
    <property type="project" value="TreeGrafter"/>
</dbReference>
<dbReference type="Proteomes" id="UP000759131">
    <property type="component" value="Unassembled WGS sequence"/>
</dbReference>
<feature type="transmembrane region" description="Helical" evidence="10">
    <location>
        <begin position="113"/>
        <end position="132"/>
    </location>
</feature>
<keyword evidence="2 10" id="KW-0444">Lipid biosynthesis</keyword>
<evidence type="ECO:0000313" key="12">
    <source>
        <dbReference type="Proteomes" id="UP000759131"/>
    </source>
</evidence>
<feature type="transmembrane region" description="Helical" evidence="10">
    <location>
        <begin position="6"/>
        <end position="23"/>
    </location>
</feature>
<evidence type="ECO:0000256" key="8">
    <source>
        <dbReference type="ARBA" id="ARBA00023136"/>
    </source>
</evidence>
<dbReference type="InterPro" id="IPR002076">
    <property type="entry name" value="ELO_fam"/>
</dbReference>
<evidence type="ECO:0000256" key="3">
    <source>
        <dbReference type="ARBA" id="ARBA00022679"/>
    </source>
</evidence>
<feature type="transmembrane region" description="Helical" evidence="10">
    <location>
        <begin position="44"/>
        <end position="65"/>
    </location>
</feature>
<feature type="transmembrane region" description="Helical" evidence="10">
    <location>
        <begin position="205"/>
        <end position="227"/>
    </location>
</feature>
<dbReference type="GO" id="GO:0030148">
    <property type="term" value="P:sphingolipid biosynthetic process"/>
    <property type="evidence" value="ECO:0007669"/>
    <property type="project" value="TreeGrafter"/>
</dbReference>
<evidence type="ECO:0000256" key="9">
    <source>
        <dbReference type="ARBA" id="ARBA00023160"/>
    </source>
</evidence>
<name>A0A7R9LHX3_9ACAR</name>
<evidence type="ECO:0000313" key="11">
    <source>
        <dbReference type="EMBL" id="CAD7641900.1"/>
    </source>
</evidence>
<keyword evidence="6 10" id="KW-1133">Transmembrane helix</keyword>
<dbReference type="GO" id="GO:0034625">
    <property type="term" value="P:fatty acid elongation, monounsaturated fatty acid"/>
    <property type="evidence" value="ECO:0007669"/>
    <property type="project" value="TreeGrafter"/>
</dbReference>
<keyword evidence="12" id="KW-1185">Reference proteome</keyword>
<feature type="transmembrane region" description="Helical" evidence="10">
    <location>
        <begin position="138"/>
        <end position="158"/>
    </location>
</feature>
<dbReference type="EC" id="2.3.1.199" evidence="10"/>
<evidence type="ECO:0000256" key="2">
    <source>
        <dbReference type="ARBA" id="ARBA00022516"/>
    </source>
</evidence>
<evidence type="ECO:0000256" key="5">
    <source>
        <dbReference type="ARBA" id="ARBA00022832"/>
    </source>
</evidence>
<comment type="similarity">
    <text evidence="10">Belongs to the ELO family.</text>
</comment>
<keyword evidence="7 10" id="KW-0443">Lipid metabolism</keyword>
<keyword evidence="8 10" id="KW-0472">Membrane</keyword>
<feature type="transmembrane region" description="Helical" evidence="10">
    <location>
        <begin position="85"/>
        <end position="106"/>
    </location>
</feature>
<reference evidence="11" key="1">
    <citation type="submission" date="2020-11" db="EMBL/GenBank/DDBJ databases">
        <authorList>
            <person name="Tran Van P."/>
        </authorList>
    </citation>
    <scope>NUCLEOTIDE SEQUENCE</scope>
</reference>
<feature type="transmembrane region" description="Helical" evidence="10">
    <location>
        <begin position="179"/>
        <end position="199"/>
    </location>
</feature>
<dbReference type="GO" id="GO:0034626">
    <property type="term" value="P:fatty acid elongation, polyunsaturated fatty acid"/>
    <property type="evidence" value="ECO:0007669"/>
    <property type="project" value="TreeGrafter"/>
</dbReference>
<evidence type="ECO:0000256" key="10">
    <source>
        <dbReference type="RuleBase" id="RU361115"/>
    </source>
</evidence>
<dbReference type="PANTHER" id="PTHR11157">
    <property type="entry name" value="FATTY ACID ACYL TRANSFERASE-RELATED"/>
    <property type="match status" value="1"/>
</dbReference>
<dbReference type="EMBL" id="OC880710">
    <property type="protein sequence ID" value="CAD7641900.1"/>
    <property type="molecule type" value="Genomic_DNA"/>
</dbReference>
<dbReference type="Pfam" id="PF01151">
    <property type="entry name" value="ELO"/>
    <property type="match status" value="1"/>
</dbReference>
<dbReference type="GO" id="GO:0009922">
    <property type="term" value="F:fatty acid elongase activity"/>
    <property type="evidence" value="ECO:0007669"/>
    <property type="project" value="UniProtKB-EC"/>
</dbReference>
<dbReference type="EMBL" id="CAJPIZ010026135">
    <property type="protein sequence ID" value="CAG2118944.1"/>
    <property type="molecule type" value="Genomic_DNA"/>
</dbReference>
<evidence type="ECO:0000256" key="1">
    <source>
        <dbReference type="ARBA" id="ARBA00004141"/>
    </source>
</evidence>
<protein>
    <recommendedName>
        <fullName evidence="10">Elongation of very long chain fatty acids protein</fullName>
        <ecNumber evidence="10">2.3.1.199</ecNumber>
    </recommendedName>
    <alternativeName>
        <fullName evidence="10">Very-long-chain 3-oxoacyl-CoA synthase</fullName>
    </alternativeName>
</protein>
<feature type="non-terminal residue" evidence="11">
    <location>
        <position position="1"/>
    </location>
</feature>
<keyword evidence="4 10" id="KW-0812">Transmembrane</keyword>
<dbReference type="PANTHER" id="PTHR11157:SF69">
    <property type="entry name" value="ELONGATION OF VERY LONG CHAIN FATTY ACIDS PROTEIN 7"/>
    <property type="match status" value="1"/>
</dbReference>
<comment type="catalytic activity">
    <reaction evidence="10">
        <text>a very-long-chain acyl-CoA + malonyl-CoA + H(+) = a very-long-chain 3-oxoacyl-CoA + CO2 + CoA</text>
        <dbReference type="Rhea" id="RHEA:32727"/>
        <dbReference type="ChEBI" id="CHEBI:15378"/>
        <dbReference type="ChEBI" id="CHEBI:16526"/>
        <dbReference type="ChEBI" id="CHEBI:57287"/>
        <dbReference type="ChEBI" id="CHEBI:57384"/>
        <dbReference type="ChEBI" id="CHEBI:90725"/>
        <dbReference type="ChEBI" id="CHEBI:90736"/>
        <dbReference type="EC" id="2.3.1.199"/>
    </reaction>
</comment>
<dbReference type="GO" id="GO:0019367">
    <property type="term" value="P:fatty acid elongation, saturated fatty acid"/>
    <property type="evidence" value="ECO:0007669"/>
    <property type="project" value="TreeGrafter"/>
</dbReference>
<accession>A0A7R9LHX3</accession>
<dbReference type="GO" id="GO:0042761">
    <property type="term" value="P:very long-chain fatty acid biosynthetic process"/>
    <property type="evidence" value="ECO:0007669"/>
    <property type="project" value="TreeGrafter"/>
</dbReference>
<comment type="subcellular location">
    <subcellularLocation>
        <location evidence="1">Membrane</location>
        <topology evidence="1">Multi-pass membrane protein</topology>
    </subcellularLocation>
</comment>
<gene>
    <name evidence="11" type="ORF">OSB1V03_LOCUS18894</name>
</gene>
<dbReference type="OrthoDB" id="6479940at2759"/>
<keyword evidence="5 10" id="KW-0276">Fatty acid metabolism</keyword>
<keyword evidence="3 10" id="KW-0808">Transferase</keyword>
<evidence type="ECO:0000256" key="7">
    <source>
        <dbReference type="ARBA" id="ARBA00023098"/>
    </source>
</evidence>
<proteinExistence type="inferred from homology"/>
<dbReference type="AlphaFoldDB" id="A0A7R9LHX3"/>
<organism evidence="11">
    <name type="scientific">Medioppia subpectinata</name>
    <dbReference type="NCBI Taxonomy" id="1979941"/>
    <lineage>
        <taxon>Eukaryota</taxon>
        <taxon>Metazoa</taxon>
        <taxon>Ecdysozoa</taxon>
        <taxon>Arthropoda</taxon>
        <taxon>Chelicerata</taxon>
        <taxon>Arachnida</taxon>
        <taxon>Acari</taxon>
        <taxon>Acariformes</taxon>
        <taxon>Sarcoptiformes</taxon>
        <taxon>Oribatida</taxon>
        <taxon>Brachypylina</taxon>
        <taxon>Oppioidea</taxon>
        <taxon>Oppiidae</taxon>
        <taxon>Medioppia</taxon>
    </lineage>
</organism>